<dbReference type="Gene3D" id="1.10.10.10">
    <property type="entry name" value="Winged helix-like DNA-binding domain superfamily/Winged helix DNA-binding domain"/>
    <property type="match status" value="1"/>
</dbReference>
<evidence type="ECO:0000256" key="4">
    <source>
        <dbReference type="ARBA" id="ARBA00023125"/>
    </source>
</evidence>
<dbReference type="InterPro" id="IPR039425">
    <property type="entry name" value="RNA_pol_sigma-70-like"/>
</dbReference>
<dbReference type="Pfam" id="PF08281">
    <property type="entry name" value="Sigma70_r4_2"/>
    <property type="match status" value="1"/>
</dbReference>
<keyword evidence="4" id="KW-0238">DNA-binding</keyword>
<organism evidence="9">
    <name type="scientific">marine sediment metagenome</name>
    <dbReference type="NCBI Taxonomy" id="412755"/>
    <lineage>
        <taxon>unclassified sequences</taxon>
        <taxon>metagenomes</taxon>
        <taxon>ecological metagenomes</taxon>
    </lineage>
</organism>
<evidence type="ECO:0000256" key="3">
    <source>
        <dbReference type="ARBA" id="ARBA00023082"/>
    </source>
</evidence>
<dbReference type="PANTHER" id="PTHR43133:SF52">
    <property type="entry name" value="ECF RNA POLYMERASE SIGMA FACTOR SIGL"/>
    <property type="match status" value="1"/>
</dbReference>
<comment type="similarity">
    <text evidence="1">Belongs to the sigma-70 factor family. ECF subfamily.</text>
</comment>
<evidence type="ECO:0000259" key="8">
    <source>
        <dbReference type="Pfam" id="PF08281"/>
    </source>
</evidence>
<feature type="region of interest" description="Disordered" evidence="6">
    <location>
        <begin position="107"/>
        <end position="134"/>
    </location>
</feature>
<dbReference type="Pfam" id="PF04542">
    <property type="entry name" value="Sigma70_r2"/>
    <property type="match status" value="1"/>
</dbReference>
<dbReference type="GO" id="GO:0003677">
    <property type="term" value="F:DNA binding"/>
    <property type="evidence" value="ECO:0007669"/>
    <property type="project" value="UniProtKB-KW"/>
</dbReference>
<dbReference type="InterPro" id="IPR013249">
    <property type="entry name" value="RNA_pol_sigma70_r4_t2"/>
</dbReference>
<evidence type="ECO:0000256" key="2">
    <source>
        <dbReference type="ARBA" id="ARBA00023015"/>
    </source>
</evidence>
<reference evidence="9" key="1">
    <citation type="journal article" date="2014" name="Front. Microbiol.">
        <title>High frequency of phylogenetically diverse reductive dehalogenase-homologous genes in deep subseafloor sedimentary metagenomes.</title>
        <authorList>
            <person name="Kawai M."/>
            <person name="Futagami T."/>
            <person name="Toyoda A."/>
            <person name="Takaki Y."/>
            <person name="Nishi S."/>
            <person name="Hori S."/>
            <person name="Arai W."/>
            <person name="Tsubouchi T."/>
            <person name="Morono Y."/>
            <person name="Uchiyama I."/>
            <person name="Ito T."/>
            <person name="Fujiyama A."/>
            <person name="Inagaki F."/>
            <person name="Takami H."/>
        </authorList>
    </citation>
    <scope>NUCLEOTIDE SEQUENCE</scope>
    <source>
        <strain evidence="9">Expedition CK06-06</strain>
    </source>
</reference>
<dbReference type="GO" id="GO:0006352">
    <property type="term" value="P:DNA-templated transcription initiation"/>
    <property type="evidence" value="ECO:0007669"/>
    <property type="project" value="InterPro"/>
</dbReference>
<dbReference type="InterPro" id="IPR013324">
    <property type="entry name" value="RNA_pol_sigma_r3/r4-like"/>
</dbReference>
<evidence type="ECO:0000256" key="5">
    <source>
        <dbReference type="ARBA" id="ARBA00023163"/>
    </source>
</evidence>
<dbReference type="SUPFAM" id="SSF88659">
    <property type="entry name" value="Sigma3 and sigma4 domains of RNA polymerase sigma factors"/>
    <property type="match status" value="1"/>
</dbReference>
<dbReference type="InterPro" id="IPR013325">
    <property type="entry name" value="RNA_pol_sigma_r2"/>
</dbReference>
<name>X0RWQ8_9ZZZZ</name>
<feature type="domain" description="RNA polymerase sigma-70 region 2" evidence="7">
    <location>
        <begin position="37"/>
        <end position="105"/>
    </location>
</feature>
<dbReference type="Gene3D" id="1.10.1740.10">
    <property type="match status" value="1"/>
</dbReference>
<dbReference type="NCBIfam" id="TIGR02937">
    <property type="entry name" value="sigma70-ECF"/>
    <property type="match status" value="1"/>
</dbReference>
<dbReference type="InterPro" id="IPR036388">
    <property type="entry name" value="WH-like_DNA-bd_sf"/>
</dbReference>
<proteinExistence type="inferred from homology"/>
<dbReference type="InterPro" id="IPR007627">
    <property type="entry name" value="RNA_pol_sigma70_r2"/>
</dbReference>
<keyword evidence="5" id="KW-0804">Transcription</keyword>
<feature type="domain" description="RNA polymerase sigma factor 70 region 4 type 2" evidence="8">
    <location>
        <begin position="144"/>
        <end position="195"/>
    </location>
</feature>
<evidence type="ECO:0000256" key="1">
    <source>
        <dbReference type="ARBA" id="ARBA00010641"/>
    </source>
</evidence>
<protein>
    <recommendedName>
        <fullName evidence="10">RNA polymerase sigma-70 region 2 domain-containing protein</fullName>
    </recommendedName>
</protein>
<dbReference type="SUPFAM" id="SSF88946">
    <property type="entry name" value="Sigma2 domain of RNA polymerase sigma factors"/>
    <property type="match status" value="1"/>
</dbReference>
<dbReference type="AlphaFoldDB" id="X0RWQ8"/>
<evidence type="ECO:0000313" key="9">
    <source>
        <dbReference type="EMBL" id="GAF67441.1"/>
    </source>
</evidence>
<evidence type="ECO:0008006" key="10">
    <source>
        <dbReference type="Google" id="ProtNLM"/>
    </source>
</evidence>
<comment type="caution">
    <text evidence="9">The sequence shown here is derived from an EMBL/GenBank/DDBJ whole genome shotgun (WGS) entry which is preliminary data.</text>
</comment>
<dbReference type="InterPro" id="IPR014284">
    <property type="entry name" value="RNA_pol_sigma-70_dom"/>
</dbReference>
<evidence type="ECO:0000259" key="7">
    <source>
        <dbReference type="Pfam" id="PF04542"/>
    </source>
</evidence>
<dbReference type="GO" id="GO:0016987">
    <property type="term" value="F:sigma factor activity"/>
    <property type="evidence" value="ECO:0007669"/>
    <property type="project" value="UniProtKB-KW"/>
</dbReference>
<dbReference type="PANTHER" id="PTHR43133">
    <property type="entry name" value="RNA POLYMERASE ECF-TYPE SIGMA FACTO"/>
    <property type="match status" value="1"/>
</dbReference>
<accession>X0RWQ8</accession>
<evidence type="ECO:0000256" key="6">
    <source>
        <dbReference type="SAM" id="MobiDB-lite"/>
    </source>
</evidence>
<keyword evidence="2" id="KW-0805">Transcription regulation</keyword>
<dbReference type="CDD" id="cd06171">
    <property type="entry name" value="Sigma70_r4"/>
    <property type="match status" value="1"/>
</dbReference>
<keyword evidence="3" id="KW-0731">Sigma factor</keyword>
<gene>
    <name evidence="9" type="ORF">S01H1_12226</name>
</gene>
<dbReference type="EMBL" id="BARS01006260">
    <property type="protein sequence ID" value="GAF67441.1"/>
    <property type="molecule type" value="Genomic_DNA"/>
</dbReference>
<sequence length="207" mass="24244">MAEEALECRLRYGTEIVDEDEMLVSAAREDTKAAGRLYDKYYGEIFRYIYHCTFDHSVTEDLTSNVFLAALRHIGRYKWRQIPFRAWLYRIATNEVRMHWRRQKRSKAISLQPDSSSQAEQNREFESGNPSAGDSVATAEEYHLLYKALLELRMKYRTVIILRYYEGKAIAEICEITGRKEGTVKSQLHRGLARLQDILVRWGVLPE</sequence>